<reference evidence="9" key="1">
    <citation type="submission" date="2025-08" db="UniProtKB">
        <authorList>
            <consortium name="RefSeq"/>
        </authorList>
    </citation>
    <scope>IDENTIFICATION</scope>
    <source>
        <tissue evidence="9">Testes</tissue>
    </source>
</reference>
<feature type="chain" id="PRO_5045233738" evidence="6">
    <location>
        <begin position="23"/>
        <end position="153"/>
    </location>
</feature>
<dbReference type="Pfam" id="PF02221">
    <property type="entry name" value="E1_DerP2_DerF2"/>
    <property type="match status" value="1"/>
</dbReference>
<keyword evidence="5" id="KW-1015">Disulfide bond</keyword>
<dbReference type="SMART" id="SM00737">
    <property type="entry name" value="ML"/>
    <property type="match status" value="1"/>
</dbReference>
<dbReference type="InterPro" id="IPR003172">
    <property type="entry name" value="ML_dom"/>
</dbReference>
<gene>
    <name evidence="9" type="primary">LOC100378598</name>
</gene>
<dbReference type="InterPro" id="IPR014756">
    <property type="entry name" value="Ig_E-set"/>
</dbReference>
<dbReference type="SUPFAM" id="SSF81296">
    <property type="entry name" value="E set domains"/>
    <property type="match status" value="1"/>
</dbReference>
<organism evidence="8 9">
    <name type="scientific">Saccoglossus kowalevskii</name>
    <name type="common">Acorn worm</name>
    <dbReference type="NCBI Taxonomy" id="10224"/>
    <lineage>
        <taxon>Eukaryota</taxon>
        <taxon>Metazoa</taxon>
        <taxon>Hemichordata</taxon>
        <taxon>Enteropneusta</taxon>
        <taxon>Harrimaniidae</taxon>
        <taxon>Saccoglossus</taxon>
    </lineage>
</organism>
<sequence length="153" mass="16433">MVPKPMLFALFCVAVLPSISLQKTVTYKDCGSVMGSIQSVEVSPCSSEPCVFKKSSNVTITIHFTAKEAVTKATSSVHGIIGGVPIPFPLPQPDACKDSGLKCPLVSGQAYDFQQQLEVKSSYPSLKLVVEWEIKDQANKDIVCIEVPAQISS</sequence>
<comment type="similarity">
    <text evidence="2">Belongs to the NPC2 family.</text>
</comment>
<dbReference type="PANTHER" id="PTHR11306:SF68">
    <property type="entry name" value="NPC INTRACELLULAR CHOLESTEROL TRANSPORTER 2"/>
    <property type="match status" value="1"/>
</dbReference>
<dbReference type="CDD" id="cd00916">
    <property type="entry name" value="Npc2_like"/>
    <property type="match status" value="1"/>
</dbReference>
<evidence type="ECO:0000256" key="5">
    <source>
        <dbReference type="ARBA" id="ARBA00023157"/>
    </source>
</evidence>
<evidence type="ECO:0000256" key="1">
    <source>
        <dbReference type="ARBA" id="ARBA00004613"/>
    </source>
</evidence>
<keyword evidence="3" id="KW-0964">Secreted</keyword>
<evidence type="ECO:0000313" key="9">
    <source>
        <dbReference type="RefSeq" id="XP_002741349.1"/>
    </source>
</evidence>
<evidence type="ECO:0000256" key="2">
    <source>
        <dbReference type="ARBA" id="ARBA00006370"/>
    </source>
</evidence>
<name>A0ABM0H099_SACKO</name>
<dbReference type="InterPro" id="IPR033916">
    <property type="entry name" value="ML_Npc2-like"/>
</dbReference>
<proteinExistence type="inferred from homology"/>
<evidence type="ECO:0000313" key="8">
    <source>
        <dbReference type="Proteomes" id="UP000694865"/>
    </source>
</evidence>
<comment type="subcellular location">
    <subcellularLocation>
        <location evidence="1">Secreted</location>
    </subcellularLocation>
</comment>
<dbReference type="GeneID" id="100378598"/>
<dbReference type="RefSeq" id="XP_002741349.1">
    <property type="nucleotide sequence ID" value="XM_002741303.2"/>
</dbReference>
<feature type="signal peptide" evidence="6">
    <location>
        <begin position="1"/>
        <end position="22"/>
    </location>
</feature>
<evidence type="ECO:0000256" key="6">
    <source>
        <dbReference type="SAM" id="SignalP"/>
    </source>
</evidence>
<dbReference type="Proteomes" id="UP000694865">
    <property type="component" value="Unplaced"/>
</dbReference>
<evidence type="ECO:0000259" key="7">
    <source>
        <dbReference type="SMART" id="SM00737"/>
    </source>
</evidence>
<feature type="domain" description="MD-2-related lipid-recognition" evidence="7">
    <location>
        <begin position="27"/>
        <end position="149"/>
    </location>
</feature>
<evidence type="ECO:0000256" key="3">
    <source>
        <dbReference type="ARBA" id="ARBA00022525"/>
    </source>
</evidence>
<evidence type="ECO:0000256" key="4">
    <source>
        <dbReference type="ARBA" id="ARBA00022729"/>
    </source>
</evidence>
<protein>
    <submittedName>
        <fullName evidence="9">Epididymal secretory protein E1-like</fullName>
    </submittedName>
</protein>
<accession>A0ABM0H099</accession>
<dbReference type="Gene3D" id="2.60.40.770">
    <property type="match status" value="1"/>
</dbReference>
<dbReference type="PANTHER" id="PTHR11306">
    <property type="entry name" value="NIEMANN PICK TYPE C2 PROTEIN NPC2-RELATED"/>
    <property type="match status" value="1"/>
</dbReference>
<keyword evidence="4 6" id="KW-0732">Signal</keyword>
<dbReference type="InterPro" id="IPR039670">
    <property type="entry name" value="NPC2-like"/>
</dbReference>
<keyword evidence="8" id="KW-1185">Reference proteome</keyword>